<dbReference type="GeneID" id="70123796"/>
<keyword evidence="4" id="KW-0804">Transcription</keyword>
<dbReference type="InterPro" id="IPR036864">
    <property type="entry name" value="Zn2-C6_fun-type_DNA-bd_sf"/>
</dbReference>
<evidence type="ECO:0000256" key="4">
    <source>
        <dbReference type="ARBA" id="ARBA00023163"/>
    </source>
</evidence>
<dbReference type="Proteomes" id="UP000758603">
    <property type="component" value="Unassembled WGS sequence"/>
</dbReference>
<keyword evidence="5" id="KW-0539">Nucleus</keyword>
<dbReference type="GO" id="GO:0008270">
    <property type="term" value="F:zinc ion binding"/>
    <property type="evidence" value="ECO:0007669"/>
    <property type="project" value="InterPro"/>
</dbReference>
<dbReference type="InterPro" id="IPR050675">
    <property type="entry name" value="OAF3"/>
</dbReference>
<keyword evidence="3" id="KW-0238">DNA-binding</keyword>
<dbReference type="GO" id="GO:0005634">
    <property type="term" value="C:nucleus"/>
    <property type="evidence" value="ECO:0007669"/>
    <property type="project" value="InterPro"/>
</dbReference>
<gene>
    <name evidence="8" type="ORF">BKA67DRAFT_113096</name>
</gene>
<keyword evidence="9" id="KW-1185">Reference proteome</keyword>
<dbReference type="RefSeq" id="XP_045951972.1">
    <property type="nucleotide sequence ID" value="XM_046094903.1"/>
</dbReference>
<feature type="compositionally biased region" description="Low complexity" evidence="6">
    <location>
        <begin position="342"/>
        <end position="360"/>
    </location>
</feature>
<dbReference type="AlphaFoldDB" id="A0A9P8RGA8"/>
<name>A0A9P8RGA8_9PEZI</name>
<dbReference type="PROSITE" id="PS50048">
    <property type="entry name" value="ZN2_CY6_FUNGAL_2"/>
    <property type="match status" value="1"/>
</dbReference>
<keyword evidence="2" id="KW-0805">Transcription regulation</keyword>
<evidence type="ECO:0000313" key="8">
    <source>
        <dbReference type="EMBL" id="KAH6645458.1"/>
    </source>
</evidence>
<feature type="compositionally biased region" description="Basic and acidic residues" evidence="6">
    <location>
        <begin position="77"/>
        <end position="100"/>
    </location>
</feature>
<dbReference type="CDD" id="cd00067">
    <property type="entry name" value="GAL4"/>
    <property type="match status" value="1"/>
</dbReference>
<evidence type="ECO:0000313" key="9">
    <source>
        <dbReference type="Proteomes" id="UP000758603"/>
    </source>
</evidence>
<dbReference type="GO" id="GO:0045122">
    <property type="term" value="P:aflatoxin biosynthetic process"/>
    <property type="evidence" value="ECO:0007669"/>
    <property type="project" value="InterPro"/>
</dbReference>
<dbReference type="EMBL" id="JAGPXC010000011">
    <property type="protein sequence ID" value="KAH6645458.1"/>
    <property type="molecule type" value="Genomic_DNA"/>
</dbReference>
<dbReference type="InterPro" id="IPR001138">
    <property type="entry name" value="Zn2Cys6_DnaBD"/>
</dbReference>
<dbReference type="Pfam" id="PF00172">
    <property type="entry name" value="Zn_clus"/>
    <property type="match status" value="1"/>
</dbReference>
<dbReference type="OrthoDB" id="2328572at2759"/>
<dbReference type="GO" id="GO:0003677">
    <property type="term" value="F:DNA binding"/>
    <property type="evidence" value="ECO:0007669"/>
    <property type="project" value="UniProtKB-KW"/>
</dbReference>
<protein>
    <recommendedName>
        <fullName evidence="7">Zn(2)-C6 fungal-type domain-containing protein</fullName>
    </recommendedName>
</protein>
<feature type="compositionally biased region" description="Polar residues" evidence="6">
    <location>
        <begin position="189"/>
        <end position="199"/>
    </location>
</feature>
<dbReference type="Pfam" id="PF08493">
    <property type="entry name" value="AflR"/>
    <property type="match status" value="1"/>
</dbReference>
<sequence>MSLKPPRQPKLRSSCNGCGSAKVKCDRDQPMCGRCATLGITCVYGVSRKMGKPARERLKVSDVPRVSGTPEKQPAFPKDHKCDDDNRDYCLGRSGRRTDPSSRSGSSSSSSDSQSTWRLVRDDIFCNIGAGTNLLGALPPLMNLSGMEFGDWAPTDELLSTATDHELFATFDWPPFENPANYSIHEDASQQPQDTGVSSLQWHQDNTQAQCDRKCLRESYDILCNLSLMNPGKFQSTMASETTTTGAPADHFPLDNILQLNRECSERLCRLLNCSCAGYPHLALLHASIISRILIWYHQGLSYSSSSSHTSSPSLIATALNTAVSPTNLLHKAPGMSPPSPWSTSTVVSNTSTGGSSTPTKMQGSTQVAMGSFITDDERVQASLRIQLLLSELTRLAVLIKDFASRGSKAIDVSASGTINPLYHSLGSWLLSEHASIMEIMRSRLMDFSI</sequence>
<evidence type="ECO:0000256" key="1">
    <source>
        <dbReference type="ARBA" id="ARBA00022723"/>
    </source>
</evidence>
<comment type="caution">
    <text evidence="8">The sequence shown here is derived from an EMBL/GenBank/DDBJ whole genome shotgun (WGS) entry which is preliminary data.</text>
</comment>
<dbReference type="PRINTS" id="PR00755">
    <property type="entry name" value="AFLATOXINBRP"/>
</dbReference>
<accession>A0A9P8RGA8</accession>
<feature type="region of interest" description="Disordered" evidence="6">
    <location>
        <begin position="180"/>
        <end position="199"/>
    </location>
</feature>
<feature type="domain" description="Zn(2)-C6 fungal-type" evidence="7">
    <location>
        <begin position="14"/>
        <end position="44"/>
    </location>
</feature>
<dbReference type="GO" id="GO:0000981">
    <property type="term" value="F:DNA-binding transcription factor activity, RNA polymerase II-specific"/>
    <property type="evidence" value="ECO:0007669"/>
    <property type="project" value="InterPro"/>
</dbReference>
<dbReference type="SMART" id="SM00066">
    <property type="entry name" value="GAL4"/>
    <property type="match status" value="1"/>
</dbReference>
<evidence type="ECO:0000256" key="5">
    <source>
        <dbReference type="ARBA" id="ARBA00023242"/>
    </source>
</evidence>
<dbReference type="InterPro" id="IPR013700">
    <property type="entry name" value="AflR"/>
</dbReference>
<feature type="region of interest" description="Disordered" evidence="6">
    <location>
        <begin position="54"/>
        <end position="114"/>
    </location>
</feature>
<evidence type="ECO:0000259" key="7">
    <source>
        <dbReference type="PROSITE" id="PS50048"/>
    </source>
</evidence>
<dbReference type="Gene3D" id="4.10.240.10">
    <property type="entry name" value="Zn(2)-C6 fungal-type DNA-binding domain"/>
    <property type="match status" value="1"/>
</dbReference>
<evidence type="ECO:0000256" key="2">
    <source>
        <dbReference type="ARBA" id="ARBA00023015"/>
    </source>
</evidence>
<evidence type="ECO:0000256" key="6">
    <source>
        <dbReference type="SAM" id="MobiDB-lite"/>
    </source>
</evidence>
<reference evidence="8" key="1">
    <citation type="journal article" date="2021" name="Nat. Commun.">
        <title>Genetic determinants of endophytism in the Arabidopsis root mycobiome.</title>
        <authorList>
            <person name="Mesny F."/>
            <person name="Miyauchi S."/>
            <person name="Thiergart T."/>
            <person name="Pickel B."/>
            <person name="Atanasova L."/>
            <person name="Karlsson M."/>
            <person name="Huettel B."/>
            <person name="Barry K.W."/>
            <person name="Haridas S."/>
            <person name="Chen C."/>
            <person name="Bauer D."/>
            <person name="Andreopoulos W."/>
            <person name="Pangilinan J."/>
            <person name="LaButti K."/>
            <person name="Riley R."/>
            <person name="Lipzen A."/>
            <person name="Clum A."/>
            <person name="Drula E."/>
            <person name="Henrissat B."/>
            <person name="Kohler A."/>
            <person name="Grigoriev I.V."/>
            <person name="Martin F.M."/>
            <person name="Hacquard S."/>
        </authorList>
    </citation>
    <scope>NUCLEOTIDE SEQUENCE</scope>
    <source>
        <strain evidence="8">MPI-SDFR-AT-0073</strain>
    </source>
</reference>
<dbReference type="SUPFAM" id="SSF57701">
    <property type="entry name" value="Zn2/Cys6 DNA-binding domain"/>
    <property type="match status" value="1"/>
</dbReference>
<proteinExistence type="predicted"/>
<dbReference type="PANTHER" id="PTHR31069">
    <property type="entry name" value="OLEATE-ACTIVATED TRANSCRIPTION FACTOR 1-RELATED"/>
    <property type="match status" value="1"/>
</dbReference>
<feature type="region of interest" description="Disordered" evidence="6">
    <location>
        <begin position="333"/>
        <end position="363"/>
    </location>
</feature>
<keyword evidence="1" id="KW-0479">Metal-binding</keyword>
<dbReference type="PANTHER" id="PTHR31069:SF31">
    <property type="entry name" value="MONODICTYPHENONE CLUSTER TRANSCRIPTION FACTOR-RELATED"/>
    <property type="match status" value="1"/>
</dbReference>
<organism evidence="8 9">
    <name type="scientific">Truncatella angustata</name>
    <dbReference type="NCBI Taxonomy" id="152316"/>
    <lineage>
        <taxon>Eukaryota</taxon>
        <taxon>Fungi</taxon>
        <taxon>Dikarya</taxon>
        <taxon>Ascomycota</taxon>
        <taxon>Pezizomycotina</taxon>
        <taxon>Sordariomycetes</taxon>
        <taxon>Xylariomycetidae</taxon>
        <taxon>Amphisphaeriales</taxon>
        <taxon>Sporocadaceae</taxon>
        <taxon>Truncatella</taxon>
    </lineage>
</organism>
<feature type="compositionally biased region" description="Low complexity" evidence="6">
    <location>
        <begin position="101"/>
        <end position="114"/>
    </location>
</feature>
<evidence type="ECO:0000256" key="3">
    <source>
        <dbReference type="ARBA" id="ARBA00023125"/>
    </source>
</evidence>